<name>A0A1S3HJJ5_LINAN</name>
<dbReference type="InterPro" id="IPR016656">
    <property type="entry name" value="TFIIE-bsu"/>
</dbReference>
<feature type="region of interest" description="Disordered" evidence="8">
    <location>
        <begin position="23"/>
        <end position="46"/>
    </location>
</feature>
<keyword evidence="3 7" id="KW-0238">DNA-binding</keyword>
<evidence type="ECO:0000256" key="5">
    <source>
        <dbReference type="ARBA" id="ARBA00023242"/>
    </source>
</evidence>
<dbReference type="GeneID" id="106155373"/>
<dbReference type="Pfam" id="PF18121">
    <property type="entry name" value="TFA2_Winged_2"/>
    <property type="match status" value="1"/>
</dbReference>
<organism evidence="10 11">
    <name type="scientific">Lingula anatina</name>
    <name type="common">Brachiopod</name>
    <name type="synonym">Lingula unguis</name>
    <dbReference type="NCBI Taxonomy" id="7574"/>
    <lineage>
        <taxon>Eukaryota</taxon>
        <taxon>Metazoa</taxon>
        <taxon>Spiralia</taxon>
        <taxon>Lophotrochozoa</taxon>
        <taxon>Brachiopoda</taxon>
        <taxon>Linguliformea</taxon>
        <taxon>Lingulata</taxon>
        <taxon>Lingulida</taxon>
        <taxon>Linguloidea</taxon>
        <taxon>Lingulidae</taxon>
        <taxon>Lingula</taxon>
    </lineage>
</organism>
<proteinExistence type="inferred from homology"/>
<dbReference type="PANTHER" id="PTHR12716:SF8">
    <property type="entry name" value="TRANSCRIPTION INITIATION FACTOR IIE SUBUNIT BETA"/>
    <property type="match status" value="1"/>
</dbReference>
<evidence type="ECO:0000313" key="10">
    <source>
        <dbReference type="Proteomes" id="UP000085678"/>
    </source>
</evidence>
<dbReference type="PROSITE" id="PS51351">
    <property type="entry name" value="TFIIE_BETA_C"/>
    <property type="match status" value="1"/>
</dbReference>
<evidence type="ECO:0000313" key="11">
    <source>
        <dbReference type="RefSeq" id="XP_013385626.1"/>
    </source>
</evidence>
<feature type="domain" description="TFIIE beta" evidence="9">
    <location>
        <begin position="60"/>
        <end position="141"/>
    </location>
</feature>
<dbReference type="AlphaFoldDB" id="A0A1S3HJJ5"/>
<dbReference type="GO" id="GO:0006367">
    <property type="term" value="P:transcription initiation at RNA polymerase II promoter"/>
    <property type="evidence" value="ECO:0007669"/>
    <property type="project" value="UniProtKB-UniRule"/>
</dbReference>
<dbReference type="CDD" id="cd07977">
    <property type="entry name" value="TFIIE_beta_winged_helix"/>
    <property type="match status" value="1"/>
</dbReference>
<dbReference type="STRING" id="7574.A0A1S3HJJ5"/>
<dbReference type="PANTHER" id="PTHR12716">
    <property type="entry name" value="TRANSCRIPTION INITIATION FACTOR IIE, BETA SUBUNIT"/>
    <property type="match status" value="1"/>
</dbReference>
<dbReference type="KEGG" id="lak:106155373"/>
<evidence type="ECO:0000256" key="4">
    <source>
        <dbReference type="ARBA" id="ARBA00023163"/>
    </source>
</evidence>
<dbReference type="GO" id="GO:0001097">
    <property type="term" value="F:TFIIH-class transcription factor complex binding"/>
    <property type="evidence" value="ECO:0007669"/>
    <property type="project" value="TreeGrafter"/>
</dbReference>
<feature type="compositionally biased region" description="Basic and acidic residues" evidence="8">
    <location>
        <begin position="23"/>
        <end position="34"/>
    </location>
</feature>
<evidence type="ECO:0000256" key="8">
    <source>
        <dbReference type="SAM" id="MobiDB-lite"/>
    </source>
</evidence>
<dbReference type="InterPro" id="IPR040501">
    <property type="entry name" value="TFA2_Winged_2"/>
</dbReference>
<evidence type="ECO:0000259" key="9">
    <source>
        <dbReference type="PROSITE" id="PS51351"/>
    </source>
</evidence>
<comment type="subcellular location">
    <subcellularLocation>
        <location evidence="1 7">Nucleus</location>
    </subcellularLocation>
</comment>
<gene>
    <name evidence="11" type="primary">LOC106155373</name>
</gene>
<dbReference type="Proteomes" id="UP000085678">
    <property type="component" value="Unplaced"/>
</dbReference>
<keyword evidence="2 7" id="KW-0805">Transcription regulation</keyword>
<dbReference type="InterPro" id="IPR036390">
    <property type="entry name" value="WH_DNA-bd_sf"/>
</dbReference>
<accession>A0A1S3HJJ5</accession>
<comment type="subunit">
    <text evidence="7">Tetramer of two alpha and two beta chains.</text>
</comment>
<dbReference type="FunFam" id="1.10.10.10:FF:000177">
    <property type="entry name" value="Transcription initiation factor IIE subunit beta"/>
    <property type="match status" value="1"/>
</dbReference>
<dbReference type="SUPFAM" id="SSF46785">
    <property type="entry name" value="Winged helix' DNA-binding domain"/>
    <property type="match status" value="1"/>
</dbReference>
<dbReference type="GO" id="GO:0003677">
    <property type="term" value="F:DNA binding"/>
    <property type="evidence" value="ECO:0007669"/>
    <property type="project" value="UniProtKB-UniRule"/>
</dbReference>
<dbReference type="PIRSF" id="PIRSF016398">
    <property type="entry name" value="TFIIE-beta"/>
    <property type="match status" value="1"/>
</dbReference>
<evidence type="ECO:0000256" key="1">
    <source>
        <dbReference type="ARBA" id="ARBA00004123"/>
    </source>
</evidence>
<evidence type="ECO:0000256" key="7">
    <source>
        <dbReference type="PIRNR" id="PIRNR016398"/>
    </source>
</evidence>
<evidence type="ECO:0000256" key="6">
    <source>
        <dbReference type="ARBA" id="ARBA00025581"/>
    </source>
</evidence>
<dbReference type="GO" id="GO:0005673">
    <property type="term" value="C:transcription factor TFIIE complex"/>
    <property type="evidence" value="ECO:0007669"/>
    <property type="project" value="UniProtKB-UniRule"/>
</dbReference>
<keyword evidence="5 7" id="KW-0539">Nucleus</keyword>
<dbReference type="InParanoid" id="A0A1S3HJJ5"/>
<dbReference type="Gene3D" id="1.10.10.10">
    <property type="entry name" value="Winged helix-like DNA-binding domain superfamily/Winged helix DNA-binding domain"/>
    <property type="match status" value="1"/>
</dbReference>
<evidence type="ECO:0000256" key="2">
    <source>
        <dbReference type="ARBA" id="ARBA00023015"/>
    </source>
</evidence>
<evidence type="ECO:0000256" key="3">
    <source>
        <dbReference type="ARBA" id="ARBA00023125"/>
    </source>
</evidence>
<keyword evidence="4 7" id="KW-0804">Transcription</keyword>
<comment type="similarity">
    <text evidence="7">Belongs to the TFIIE beta subunit family.</text>
</comment>
<dbReference type="RefSeq" id="XP_013385626.1">
    <property type="nucleotide sequence ID" value="XM_013530172.1"/>
</dbReference>
<protein>
    <recommendedName>
        <fullName evidence="7">Transcription initiation factor IIE subunit beta</fullName>
    </recommendedName>
</protein>
<dbReference type="InterPro" id="IPR003166">
    <property type="entry name" value="TFIIE_bsu_DNA-bd"/>
</dbReference>
<keyword evidence="10" id="KW-1185">Reference proteome</keyword>
<reference evidence="11" key="1">
    <citation type="submission" date="2025-08" db="UniProtKB">
        <authorList>
            <consortium name="RefSeq"/>
        </authorList>
    </citation>
    <scope>IDENTIFICATION</scope>
    <source>
        <tissue evidence="11">Gonads</tissue>
    </source>
</reference>
<dbReference type="InterPro" id="IPR036388">
    <property type="entry name" value="WH-like_DNA-bd_sf"/>
</dbReference>
<sequence>MDPKLLKEREAFKKRAYAQPVVEKKRKAEKEKAVNKAKKKVKTKHVERPKYDVAKLNYKSASGSSQYNFSVLAKIVKFMKTRHQQGDTHPLTLEEILDEANMLDVGLKQKSWLASEALLNNPKIETVEGSKFAYKPKYNIRDKKGLLRLLEKQDLKGLGGVLYDDVEESLPKAEKAVKNLGDRIIIITRPDKKKVLFYNDKMYQFDVDEEYQQQWRSVAVEGMDERKIEDYLEKAGITSMQDMGIKRAGPIQKKKGNRKRGQFKKLNDHLDGILEDYNATESK</sequence>
<dbReference type="FunCoup" id="A0A1S3HJJ5">
    <property type="interactions" value="2267"/>
</dbReference>
<dbReference type="Pfam" id="PF02186">
    <property type="entry name" value="TFIIE_beta"/>
    <property type="match status" value="1"/>
</dbReference>
<dbReference type="OrthoDB" id="5323195at2759"/>
<comment type="function">
    <text evidence="6 7">Recruits TFIIH to the initiation complex and stimulates the RNA polymerase II C-terminal domain kinase and DNA-dependent ATPase activities of TFIIH. Both TFIIH and TFIIE are required for promoter clearance by RNA polymerase.</text>
</comment>